<dbReference type="SMART" id="SM00028">
    <property type="entry name" value="TPR"/>
    <property type="match status" value="2"/>
</dbReference>
<dbReference type="GO" id="GO:0005737">
    <property type="term" value="C:cytoplasm"/>
    <property type="evidence" value="ECO:0000318"/>
    <property type="project" value="GO_Central"/>
</dbReference>
<dbReference type="InterPro" id="IPR011990">
    <property type="entry name" value="TPR-like_helical_dom_sf"/>
</dbReference>
<name>B3RTT9_TRIAD</name>
<evidence type="ECO:0000256" key="1">
    <source>
        <dbReference type="PROSITE-ProRule" id="PRU00339"/>
    </source>
</evidence>
<dbReference type="CTD" id="6753441"/>
<evidence type="ECO:0000313" key="2">
    <source>
        <dbReference type="EMBL" id="EDV25683.1"/>
    </source>
</evidence>
<dbReference type="Gene3D" id="1.25.40.10">
    <property type="entry name" value="Tetratricopeptide repeat domain"/>
    <property type="match status" value="1"/>
</dbReference>
<dbReference type="InterPro" id="IPR043195">
    <property type="entry name" value="TTC12"/>
</dbReference>
<dbReference type="PROSITE" id="PS50005">
    <property type="entry name" value="TPR"/>
    <property type="match status" value="1"/>
</dbReference>
<keyword evidence="1" id="KW-0802">TPR repeat</keyword>
<dbReference type="Gene3D" id="1.25.10.10">
    <property type="entry name" value="Leucine-rich Repeat Variant"/>
    <property type="match status" value="1"/>
</dbReference>
<evidence type="ECO:0000313" key="3">
    <source>
        <dbReference type="Proteomes" id="UP000009022"/>
    </source>
</evidence>
<dbReference type="SUPFAM" id="SSF48371">
    <property type="entry name" value="ARM repeat"/>
    <property type="match status" value="1"/>
</dbReference>
<reference evidence="2 3" key="1">
    <citation type="journal article" date="2008" name="Nature">
        <title>The Trichoplax genome and the nature of placozoans.</title>
        <authorList>
            <person name="Srivastava M."/>
            <person name="Begovic E."/>
            <person name="Chapman J."/>
            <person name="Putnam N.H."/>
            <person name="Hellsten U."/>
            <person name="Kawashima T."/>
            <person name="Kuo A."/>
            <person name="Mitros T."/>
            <person name="Salamov A."/>
            <person name="Carpenter M.L."/>
            <person name="Signorovitch A.Y."/>
            <person name="Moreno M.A."/>
            <person name="Kamm K."/>
            <person name="Grimwood J."/>
            <person name="Schmutz J."/>
            <person name="Shapiro H."/>
            <person name="Grigoriev I.V."/>
            <person name="Buss L.W."/>
            <person name="Schierwater B."/>
            <person name="Dellaporta S.L."/>
            <person name="Rokhsar D.S."/>
        </authorList>
    </citation>
    <scope>NUCLEOTIDE SEQUENCE [LARGE SCALE GENOMIC DNA]</scope>
    <source>
        <strain evidence="2 3">Grell-BS-1999</strain>
    </source>
</reference>
<feature type="repeat" description="TPR" evidence="1">
    <location>
        <begin position="99"/>
        <end position="132"/>
    </location>
</feature>
<keyword evidence="3" id="KW-1185">Reference proteome</keyword>
<dbReference type="GO" id="GO:0007288">
    <property type="term" value="P:sperm axoneme assembly"/>
    <property type="evidence" value="ECO:0000318"/>
    <property type="project" value="GO_Central"/>
</dbReference>
<accession>B3RTT9</accession>
<dbReference type="InterPro" id="IPR011989">
    <property type="entry name" value="ARM-like"/>
</dbReference>
<dbReference type="InterPro" id="IPR016024">
    <property type="entry name" value="ARM-type_fold"/>
</dbReference>
<dbReference type="SUPFAM" id="SSF48452">
    <property type="entry name" value="TPR-like"/>
    <property type="match status" value="1"/>
</dbReference>
<dbReference type="AlphaFoldDB" id="B3RTT9"/>
<gene>
    <name evidence="2" type="ORF">TRIADDRAFT_56045</name>
</gene>
<dbReference type="KEGG" id="tad:TRIADDRAFT_56045"/>
<dbReference type="RefSeq" id="XP_002111716.1">
    <property type="nucleotide sequence ID" value="XM_002111680.1"/>
</dbReference>
<dbReference type="GO" id="GO:0070286">
    <property type="term" value="P:axonemal dynein complex assembly"/>
    <property type="evidence" value="ECO:0000318"/>
    <property type="project" value="GO_Central"/>
</dbReference>
<dbReference type="PANTHER" id="PTHR46540:SF1">
    <property type="entry name" value="TETRATRICOPEPTIDE REPEAT PROTEIN 12"/>
    <property type="match status" value="1"/>
</dbReference>
<dbReference type="OrthoDB" id="629492at2759"/>
<dbReference type="InParanoid" id="B3RTT9"/>
<organism evidence="2 3">
    <name type="scientific">Trichoplax adhaerens</name>
    <name type="common">Trichoplax reptans</name>
    <dbReference type="NCBI Taxonomy" id="10228"/>
    <lineage>
        <taxon>Eukaryota</taxon>
        <taxon>Metazoa</taxon>
        <taxon>Placozoa</taxon>
        <taxon>Uniplacotomia</taxon>
        <taxon>Trichoplacea</taxon>
        <taxon>Trichoplacidae</taxon>
        <taxon>Trichoplax</taxon>
    </lineage>
</organism>
<protein>
    <submittedName>
        <fullName evidence="2">Uncharacterized protein</fullName>
    </submittedName>
</protein>
<dbReference type="HOGENOM" id="CLU_391258_0_0_1"/>
<dbReference type="STRING" id="10228.B3RTT9"/>
<sequence>MNQEQELDSFLDKINNVESLVKDLASSDTGVAKEAMSKADELIGNQKLKYDKSSINKSTTSSQYNDNPQQSIDQEAFCRSLQLDAEERSERRKKREEIANRHKDQGNKYFREGQFDLAIAEYTKAIETAKHITVYYTNRAQAYVKLKDWDSCIADCDMALRIDEKFLKAYVHYSKALIQQAKYDEADKILNTAVEKTKRNKIIQDYKTLNEIARQGKTEENEAITASTNESQEYELIKTLIGKCNDSTTEENDIVVALDTLGLQLGGADLKQAYYRVCGGWEIIHKNSFITRLWKESTVNKTQVNLITAMIRMMTAAIENNDRNLQILLEDCKFLEMATKWINCDIEEVVTHVTIIIALLVKGSNRCQWILFNKLQEQPRFLQCLTNISCMNRRLARVTLDIIKSLQEQERFRIICRESINKYMVDPLCSALGDAKKLKNLKTEDIAYYSSLSEILLLIAIDDWFRERLAKQTVLWLGIGHLLNIAAKAPKNVENLLHAMLGLMLNLCAQASENAAIQNFSNDFLPSLVNILTTKNEDIFERLTRCIARLIGFCTKKSWSLDLLPKICPAILVNRGRSVTLKALSTCLAYCTKNDQKAAIEFLLDFKDLVTIFTMMINSDDDSIVGNSSLACSHIIGQAKISQLFIGSDIVADLLRIVDSSRKNVTRKNAGIALAKLSQSDARHLERLRDLHGVEILHSVLDSFGKI</sequence>
<dbReference type="PhylomeDB" id="B3RTT9"/>
<dbReference type="Proteomes" id="UP000009022">
    <property type="component" value="Unassembled WGS sequence"/>
</dbReference>
<proteinExistence type="predicted"/>
<dbReference type="GO" id="GO:0005813">
    <property type="term" value="C:centrosome"/>
    <property type="evidence" value="ECO:0000318"/>
    <property type="project" value="GO_Central"/>
</dbReference>
<dbReference type="EMBL" id="DS985244">
    <property type="protein sequence ID" value="EDV25683.1"/>
    <property type="molecule type" value="Genomic_DNA"/>
</dbReference>
<dbReference type="GeneID" id="6753441"/>
<dbReference type="PANTHER" id="PTHR46540">
    <property type="entry name" value="TETRATRICOPEPTIDE REPEAT PROTEIN 12"/>
    <property type="match status" value="1"/>
</dbReference>
<dbReference type="eggNOG" id="KOG0548">
    <property type="taxonomic scope" value="Eukaryota"/>
</dbReference>
<dbReference type="InterPro" id="IPR019734">
    <property type="entry name" value="TPR_rpt"/>
</dbReference>